<dbReference type="Pfam" id="PF05147">
    <property type="entry name" value="LANC_like"/>
    <property type="match status" value="1"/>
</dbReference>
<dbReference type="SMART" id="SM01260">
    <property type="entry name" value="LANC_like"/>
    <property type="match status" value="1"/>
</dbReference>
<proteinExistence type="predicted"/>
<gene>
    <name evidence="2" type="ORF">GCM10009864_41180</name>
</gene>
<protein>
    <recommendedName>
        <fullName evidence="1">Lantibiotic biosynthesis protein dehydration domain-containing protein</fullName>
    </recommendedName>
</protein>
<organism evidence="2 3">
    <name type="scientific">Streptomyces lunalinharesii</name>
    <dbReference type="NCBI Taxonomy" id="333384"/>
    <lineage>
        <taxon>Bacteria</taxon>
        <taxon>Bacillati</taxon>
        <taxon>Actinomycetota</taxon>
        <taxon>Actinomycetes</taxon>
        <taxon>Kitasatosporales</taxon>
        <taxon>Streptomycetaceae</taxon>
        <taxon>Streptomyces</taxon>
    </lineage>
</organism>
<dbReference type="SUPFAM" id="SSF158745">
    <property type="entry name" value="LanC-like"/>
    <property type="match status" value="1"/>
</dbReference>
<comment type="caution">
    <text evidence="2">The sequence shown here is derived from an EMBL/GenBank/DDBJ whole genome shotgun (WGS) entry which is preliminary data.</text>
</comment>
<feature type="domain" description="Lantibiotic biosynthesis protein dehydration" evidence="1">
    <location>
        <begin position="108"/>
        <end position="478"/>
    </location>
</feature>
<evidence type="ECO:0000259" key="1">
    <source>
        <dbReference type="Pfam" id="PF13575"/>
    </source>
</evidence>
<dbReference type="Gene3D" id="1.50.10.20">
    <property type="match status" value="1"/>
</dbReference>
<dbReference type="Pfam" id="PF13575">
    <property type="entry name" value="DUF4135"/>
    <property type="match status" value="1"/>
</dbReference>
<dbReference type="NCBIfam" id="TIGR03897">
    <property type="entry name" value="lanti_2_LanM"/>
    <property type="match status" value="1"/>
</dbReference>
<dbReference type="PIRSF" id="PIRSF037228">
    <property type="entry name" value="Lant_mod_RumM"/>
    <property type="match status" value="1"/>
</dbReference>
<dbReference type="RefSeq" id="WP_344577966.1">
    <property type="nucleotide sequence ID" value="NZ_BAAARK010000012.1"/>
</dbReference>
<dbReference type="InterPro" id="IPR017146">
    <property type="entry name" value="Lanti_2_LanM"/>
</dbReference>
<accession>A0ABN3S411</accession>
<evidence type="ECO:0000313" key="2">
    <source>
        <dbReference type="EMBL" id="GAA2667343.1"/>
    </source>
</evidence>
<evidence type="ECO:0000313" key="3">
    <source>
        <dbReference type="Proteomes" id="UP001500994"/>
    </source>
</evidence>
<dbReference type="Proteomes" id="UP001500994">
    <property type="component" value="Unassembled WGS sequence"/>
</dbReference>
<reference evidence="2 3" key="1">
    <citation type="journal article" date="2019" name="Int. J. Syst. Evol. Microbiol.">
        <title>The Global Catalogue of Microorganisms (GCM) 10K type strain sequencing project: providing services to taxonomists for standard genome sequencing and annotation.</title>
        <authorList>
            <consortium name="The Broad Institute Genomics Platform"/>
            <consortium name="The Broad Institute Genome Sequencing Center for Infectious Disease"/>
            <person name="Wu L."/>
            <person name="Ma J."/>
        </authorList>
    </citation>
    <scope>NUCLEOTIDE SEQUENCE [LARGE SCALE GENOMIC DNA]</scope>
    <source>
        <strain evidence="2 3">JCM 16374</strain>
    </source>
</reference>
<dbReference type="InterPro" id="IPR007822">
    <property type="entry name" value="LANC-like"/>
</dbReference>
<name>A0ABN3S411_9ACTN</name>
<dbReference type="InterPro" id="IPR025410">
    <property type="entry name" value="Lant_dehyd"/>
</dbReference>
<dbReference type="EMBL" id="BAAARK010000012">
    <property type="protein sequence ID" value="GAA2667343.1"/>
    <property type="molecule type" value="Genomic_DNA"/>
</dbReference>
<keyword evidence="3" id="KW-1185">Reference proteome</keyword>
<sequence length="913" mass="98980">MSNPTLGVQAFLPFYRHVLPLETFAENLASQLAATVAEEDRGKVTAKLWQVALHVVEDHSYRTLIERFHHFRAEHGLPLDPGSSTGIDAFRLALCHADACEAVLDAHPVLRRRLGKITENLRRAYARMFVAFRDDRAQLADIAGIGAQETIREVSLSNSDPHNGNQRVVFVTTASGAQLVYKPRPLAGDGFARAVFEAAEPYVQHSLSGCVPASISSGDHGWQKMAASEPMTSDAQAGRYFYRLGALICLFGALGATDLHDENLLACGEFPCVVDTETLLRAHFGAAMKNTLTDTLVEQLRISPASTLLLPVNNPHSAIDVMLAGVGVLGEQKPSLKNPTVVYPESDGIRVEWRTYTHRHSDNVPSLKGEQLAVGDYFADVMSGYQDALECVRSGAIDAVLDRFADLPVRCLIRATEVYARYLDASTHPTYLRDEAESRRLFGLLRRFHKTLTPEQNDALAAAEHVALDAGDIPYFSTLAGGTDARAYGGEPWRLFHRSPLATARRGLALARERHDRFHRFLVEECLGHIAPDAGGVWRHSVFGPTLVQAGPGTWGGRIVEVIGDLAVTSGNEPEHEHGAGVGWLGSIGPDRHTPTITPGNHVAFHDMGGIRRAVASAGRHDTANAAEVGLRELTDAYGEQLDALPESVFSGFASQLLSMPDAIDDAWLDTLLEKIAKRGEDREGDLSNGPAGPLMLLLSRMERGIPVRAASLDTLARTAFDPHGPRPEGAGWEVAHGQLGVMWAKARAGRLMSHGQWRREAAEWLERQLPDCRPTRAGWCNGGAGVLLAVGEIGRRTGLDDLVRAHAERLAQAAVALPDDRPVDLSVCHGTSGVIQCLLAASRHLDDPTLIDQARSYQHRVLAQARRTGFYVGAPGHTSLVGYMLGWAGVADTDLMLNTPDLPSGAPVAFLC</sequence>